<gene>
    <name evidence="2" type="ORF">DBV15_12513</name>
</gene>
<evidence type="ECO:0000313" key="3">
    <source>
        <dbReference type="Proteomes" id="UP000310200"/>
    </source>
</evidence>
<evidence type="ECO:0000256" key="1">
    <source>
        <dbReference type="SAM" id="Phobius"/>
    </source>
</evidence>
<sequence length="175" mass="20544">MQGLMERILCDWNELSDAQEIEIIKEYADIGRFITLITILFIYGSTFCFILILFLSNFLLDITSTCFAVVCGLTTVAATETLNMSYTHHACGLFEIARFIKMLKRCHDWTYSLLLPLMVLSLSINLYRFSRLIASREYSELIISFMYILGHFWYMFFYNYLGQKVIDHSSDVFHR</sequence>
<keyword evidence="1" id="KW-0472">Membrane</keyword>
<keyword evidence="1" id="KW-0812">Transmembrane</keyword>
<name>A0A4V3SB35_9HYME</name>
<accession>A0A4V3SB35</accession>
<dbReference type="EMBL" id="QBLH01001691">
    <property type="protein sequence ID" value="TGZ51374.1"/>
    <property type="molecule type" value="Genomic_DNA"/>
</dbReference>
<organism evidence="2 3">
    <name type="scientific">Temnothorax longispinosus</name>
    <dbReference type="NCBI Taxonomy" id="300112"/>
    <lineage>
        <taxon>Eukaryota</taxon>
        <taxon>Metazoa</taxon>
        <taxon>Ecdysozoa</taxon>
        <taxon>Arthropoda</taxon>
        <taxon>Hexapoda</taxon>
        <taxon>Insecta</taxon>
        <taxon>Pterygota</taxon>
        <taxon>Neoptera</taxon>
        <taxon>Endopterygota</taxon>
        <taxon>Hymenoptera</taxon>
        <taxon>Apocrita</taxon>
        <taxon>Aculeata</taxon>
        <taxon>Formicoidea</taxon>
        <taxon>Formicidae</taxon>
        <taxon>Myrmicinae</taxon>
        <taxon>Temnothorax</taxon>
    </lineage>
</organism>
<dbReference type="AlphaFoldDB" id="A0A4V3SB35"/>
<feature type="non-terminal residue" evidence="2">
    <location>
        <position position="175"/>
    </location>
</feature>
<evidence type="ECO:0000313" key="2">
    <source>
        <dbReference type="EMBL" id="TGZ51374.1"/>
    </source>
</evidence>
<feature type="transmembrane region" description="Helical" evidence="1">
    <location>
        <begin position="109"/>
        <end position="129"/>
    </location>
</feature>
<keyword evidence="1" id="KW-1133">Transmembrane helix</keyword>
<dbReference type="Proteomes" id="UP000310200">
    <property type="component" value="Unassembled WGS sequence"/>
</dbReference>
<protein>
    <submittedName>
        <fullName evidence="2">Uncharacterized protein</fullName>
    </submittedName>
</protein>
<feature type="transmembrane region" description="Helical" evidence="1">
    <location>
        <begin position="33"/>
        <end position="55"/>
    </location>
</feature>
<feature type="transmembrane region" description="Helical" evidence="1">
    <location>
        <begin position="141"/>
        <end position="161"/>
    </location>
</feature>
<comment type="caution">
    <text evidence="2">The sequence shown here is derived from an EMBL/GenBank/DDBJ whole genome shotgun (WGS) entry which is preliminary data.</text>
</comment>
<proteinExistence type="predicted"/>
<reference evidence="2 3" key="1">
    <citation type="journal article" date="2019" name="Philos. Trans. R. Soc. Lond., B, Biol. Sci.">
        <title>Ant behaviour and brain gene expression of defending hosts depend on the ecological success of the intruding social parasite.</title>
        <authorList>
            <person name="Kaur R."/>
            <person name="Stoldt M."/>
            <person name="Jongepier E."/>
            <person name="Feldmeyer B."/>
            <person name="Menzel F."/>
            <person name="Bornberg-Bauer E."/>
            <person name="Foitzik S."/>
        </authorList>
    </citation>
    <scope>NUCLEOTIDE SEQUENCE [LARGE SCALE GENOMIC DNA]</scope>
    <source>
        <tissue evidence="2">Whole body</tissue>
    </source>
</reference>
<dbReference type="STRING" id="300112.A0A4V3SB35"/>
<keyword evidence="3" id="KW-1185">Reference proteome</keyword>